<keyword evidence="4" id="KW-0547">Nucleotide-binding</keyword>
<dbReference type="InterPro" id="IPR023115">
    <property type="entry name" value="TIF_IF2_dom3"/>
</dbReference>
<dbReference type="Gene3D" id="3.40.50.10050">
    <property type="entry name" value="Translation initiation factor IF- 2, domain 3"/>
    <property type="match status" value="1"/>
</dbReference>
<feature type="compositionally biased region" description="Low complexity" evidence="10">
    <location>
        <begin position="532"/>
        <end position="545"/>
    </location>
</feature>
<evidence type="ECO:0000256" key="1">
    <source>
        <dbReference type="ARBA" id="ARBA00004173"/>
    </source>
</evidence>
<evidence type="ECO:0000256" key="6">
    <source>
        <dbReference type="ARBA" id="ARBA00022946"/>
    </source>
</evidence>
<feature type="region of interest" description="Disordered" evidence="10">
    <location>
        <begin position="521"/>
        <end position="563"/>
    </location>
</feature>
<evidence type="ECO:0000256" key="4">
    <source>
        <dbReference type="ARBA" id="ARBA00022741"/>
    </source>
</evidence>
<feature type="compositionally biased region" description="Basic and acidic residues" evidence="10">
    <location>
        <begin position="107"/>
        <end position="120"/>
    </location>
</feature>
<feature type="region of interest" description="Disordered" evidence="10">
    <location>
        <begin position="480"/>
        <end position="505"/>
    </location>
</feature>
<feature type="compositionally biased region" description="Basic and acidic residues" evidence="10">
    <location>
        <begin position="73"/>
        <end position="92"/>
    </location>
</feature>
<dbReference type="FunFam" id="2.40.30.10:FF:000008">
    <property type="entry name" value="Translation initiation factor IF-2"/>
    <property type="match status" value="1"/>
</dbReference>
<keyword evidence="6" id="KW-0809">Transit peptide</keyword>
<dbReference type="InterPro" id="IPR036925">
    <property type="entry name" value="TIF_IF2_dom3_sf"/>
</dbReference>
<name>A0AAD9MIB5_PROWI</name>
<dbReference type="InterPro" id="IPR009000">
    <property type="entry name" value="Transl_B-barrel_sf"/>
</dbReference>
<dbReference type="SUPFAM" id="SSF52156">
    <property type="entry name" value="Initiation factor IF2/eIF5b, domain 3"/>
    <property type="match status" value="1"/>
</dbReference>
<feature type="compositionally biased region" description="Low complexity" evidence="10">
    <location>
        <begin position="128"/>
        <end position="138"/>
    </location>
</feature>
<feature type="compositionally biased region" description="Basic and acidic residues" evidence="10">
    <location>
        <begin position="1"/>
        <end position="11"/>
    </location>
</feature>
<dbReference type="FunFam" id="3.40.50.10050:FF:000001">
    <property type="entry name" value="Translation initiation factor IF-2"/>
    <property type="match status" value="1"/>
</dbReference>
<dbReference type="InterPro" id="IPR000178">
    <property type="entry name" value="TF_IF2_bacterial-like"/>
</dbReference>
<dbReference type="CDD" id="cd03692">
    <property type="entry name" value="mtIF2_IVc"/>
    <property type="match status" value="1"/>
</dbReference>
<dbReference type="InterPro" id="IPR005225">
    <property type="entry name" value="Small_GTP-bd"/>
</dbReference>
<feature type="compositionally biased region" description="Basic and acidic residues" evidence="10">
    <location>
        <begin position="546"/>
        <end position="563"/>
    </location>
</feature>
<feature type="compositionally biased region" description="Low complexity" evidence="10">
    <location>
        <begin position="48"/>
        <end position="72"/>
    </location>
</feature>
<dbReference type="FunFam" id="3.40.50.300:FF:000019">
    <property type="entry name" value="Translation initiation factor IF-2"/>
    <property type="match status" value="1"/>
</dbReference>
<dbReference type="Pfam" id="PF22042">
    <property type="entry name" value="EF-G_D2"/>
    <property type="match status" value="1"/>
</dbReference>
<dbReference type="PROSITE" id="PS51722">
    <property type="entry name" value="G_TR_2"/>
    <property type="match status" value="1"/>
</dbReference>
<dbReference type="InterPro" id="IPR015760">
    <property type="entry name" value="TIF_IF2"/>
</dbReference>
<dbReference type="GO" id="GO:0005739">
    <property type="term" value="C:mitochondrion"/>
    <property type="evidence" value="ECO:0007669"/>
    <property type="project" value="UniProtKB-SubCell"/>
</dbReference>
<keyword evidence="3" id="KW-0396">Initiation factor</keyword>
<evidence type="ECO:0000256" key="5">
    <source>
        <dbReference type="ARBA" id="ARBA00022917"/>
    </source>
</evidence>
<comment type="similarity">
    <text evidence="2">Belongs to the TRAFAC class translation factor GTPase superfamily. Classic translation factor GTPase family. IF-2 subfamily.</text>
</comment>
<reference evidence="12" key="1">
    <citation type="submission" date="2021-01" db="EMBL/GenBank/DDBJ databases">
        <authorList>
            <person name="Eckstrom K.M.E."/>
        </authorList>
    </citation>
    <scope>NUCLEOTIDE SEQUENCE</scope>
    <source>
        <strain evidence="12">UVCC 0001</strain>
    </source>
</reference>
<dbReference type="Gene3D" id="3.40.50.300">
    <property type="entry name" value="P-loop containing nucleotide triphosphate hydrolases"/>
    <property type="match status" value="1"/>
</dbReference>
<dbReference type="Pfam" id="PF11987">
    <property type="entry name" value="IF-2"/>
    <property type="match status" value="1"/>
</dbReference>
<evidence type="ECO:0000256" key="7">
    <source>
        <dbReference type="ARBA" id="ARBA00023128"/>
    </source>
</evidence>
<protein>
    <recommendedName>
        <fullName evidence="9">Translation initiation factor IF-2, mitochondrial</fullName>
    </recommendedName>
</protein>
<keyword evidence="13" id="KW-1185">Reference proteome</keyword>
<dbReference type="NCBIfam" id="TIGR00231">
    <property type="entry name" value="small_GTP"/>
    <property type="match status" value="1"/>
</dbReference>
<dbReference type="AlphaFoldDB" id="A0AAD9MIB5"/>
<dbReference type="Proteomes" id="UP001255856">
    <property type="component" value="Unassembled WGS sequence"/>
</dbReference>
<accession>A0AAD9MIB5</accession>
<dbReference type="NCBIfam" id="TIGR00487">
    <property type="entry name" value="IF-2"/>
    <property type="match status" value="1"/>
</dbReference>
<keyword evidence="8" id="KW-0342">GTP-binding</keyword>
<dbReference type="GO" id="GO:0003924">
    <property type="term" value="F:GTPase activity"/>
    <property type="evidence" value="ECO:0007669"/>
    <property type="project" value="InterPro"/>
</dbReference>
<comment type="caution">
    <text evidence="12">The sequence shown here is derived from an EMBL/GenBank/DDBJ whole genome shotgun (WGS) entry which is preliminary data.</text>
</comment>
<evidence type="ECO:0000259" key="11">
    <source>
        <dbReference type="PROSITE" id="PS51722"/>
    </source>
</evidence>
<feature type="compositionally biased region" description="Low complexity" evidence="10">
    <location>
        <begin position="157"/>
        <end position="173"/>
    </location>
</feature>
<dbReference type="SUPFAM" id="SSF52540">
    <property type="entry name" value="P-loop containing nucleoside triphosphate hydrolases"/>
    <property type="match status" value="1"/>
</dbReference>
<dbReference type="Gene3D" id="2.40.30.10">
    <property type="entry name" value="Translation factors"/>
    <property type="match status" value="2"/>
</dbReference>
<evidence type="ECO:0000256" key="9">
    <source>
        <dbReference type="ARBA" id="ARBA00044200"/>
    </source>
</evidence>
<dbReference type="InterPro" id="IPR000795">
    <property type="entry name" value="T_Tr_GTP-bd_dom"/>
</dbReference>
<dbReference type="InterPro" id="IPR027417">
    <property type="entry name" value="P-loop_NTPase"/>
</dbReference>
<evidence type="ECO:0000256" key="2">
    <source>
        <dbReference type="ARBA" id="ARBA00007733"/>
    </source>
</evidence>
<evidence type="ECO:0000256" key="3">
    <source>
        <dbReference type="ARBA" id="ARBA00022540"/>
    </source>
</evidence>
<comment type="subcellular location">
    <subcellularLocation>
        <location evidence="1">Mitochondrion</location>
    </subcellularLocation>
</comment>
<feature type="region of interest" description="Disordered" evidence="10">
    <location>
        <begin position="1"/>
        <end position="198"/>
    </location>
</feature>
<evidence type="ECO:0000313" key="12">
    <source>
        <dbReference type="EMBL" id="KAK2078152.1"/>
    </source>
</evidence>
<dbReference type="EMBL" id="JASFZW010000005">
    <property type="protein sequence ID" value="KAK2078152.1"/>
    <property type="molecule type" value="Genomic_DNA"/>
</dbReference>
<dbReference type="PANTHER" id="PTHR43381:SF20">
    <property type="entry name" value="TRANSLATION INITIATION FACTOR IF-2, MITOCHONDRIAL"/>
    <property type="match status" value="1"/>
</dbReference>
<dbReference type="GO" id="GO:0005525">
    <property type="term" value="F:GTP binding"/>
    <property type="evidence" value="ECO:0007669"/>
    <property type="project" value="UniProtKB-KW"/>
</dbReference>
<dbReference type="PANTHER" id="PTHR43381">
    <property type="entry name" value="TRANSLATION INITIATION FACTOR IF-2-RELATED"/>
    <property type="match status" value="1"/>
</dbReference>
<dbReference type="GO" id="GO:0003743">
    <property type="term" value="F:translation initiation factor activity"/>
    <property type="evidence" value="ECO:0007669"/>
    <property type="project" value="UniProtKB-KW"/>
</dbReference>
<sequence>MLEGPGQRDRQQGPGRSPNSANAGGKRRGDRPETAGAEGASRPRPRDGQPQGRRGPNSSGGPAEAPRGGPRAPGERQAKHPRSPEEQVEWLKKTGRWVDPAVFAHKRSPEEHRAWLREQGRLGGAAAAGGRAPPRGGAVPTTAEAPPSRPRGRARQDGAGAASTSTSSTSAAGRGAGSGRRPRPRPSRPRTAEIPPEVTVQQLAQLYGVARSRLEEVLGQLGCAPSSEEEVVGEEDAELAALELGVPARLSAEAVAARDARLRSRAPDAAPRPAVVTVMGHVDHGKTSLLDALRSSSVAAREAGGITQHIGAFFVPLPGSGAALTFLDTPGHAAFSAMRSRGASVTDIVVLVVAADDGVMPQTEEALAHARAAGVPIVVALTKCDLPAAQPARVRGALLGLGVVEVAAPKGQGLDALEEALLLQAELLDLQASPSAPARGTVIEARLDKGRGPVATVVVREGTLRVGDIVVAGAEWGRVRAVGNGGPVPGEARPGEPAEATRWPWSPDERRAQALSAARARRAQSRRHDAAAEAVAARAAAAAATAEREATEKDADNTPSEPERTVIPVVVKADVQGSVEAVAEALAALSCRELELRVVHAGVGPVTASDVQLAVPLGARIVAFGVRAGGAEVEAAIKRHGLSLHRHAVIYKLLEELGEVMLGAAPRVARESVAGEASVLQTFEVSGGRGRERGVVAGCRVGKGTIRSGERFRVLRAGRLVHEGRCLSLRRLKQTVDAVGRGTECGVVLEGFDDFQPGDTLECLRVDMVAPESLSGGEQR</sequence>
<dbReference type="InterPro" id="IPR053905">
    <property type="entry name" value="EF-G-like_DII"/>
</dbReference>
<feature type="domain" description="Tr-type G" evidence="11">
    <location>
        <begin position="271"/>
        <end position="435"/>
    </location>
</feature>
<organism evidence="12 13">
    <name type="scientific">Prototheca wickerhamii</name>
    <dbReference type="NCBI Taxonomy" id="3111"/>
    <lineage>
        <taxon>Eukaryota</taxon>
        <taxon>Viridiplantae</taxon>
        <taxon>Chlorophyta</taxon>
        <taxon>core chlorophytes</taxon>
        <taxon>Trebouxiophyceae</taxon>
        <taxon>Chlorellales</taxon>
        <taxon>Chlorellaceae</taxon>
        <taxon>Prototheca</taxon>
    </lineage>
</organism>
<proteinExistence type="inferred from homology"/>
<dbReference type="SUPFAM" id="SSF50447">
    <property type="entry name" value="Translation proteins"/>
    <property type="match status" value="2"/>
</dbReference>
<evidence type="ECO:0000313" key="13">
    <source>
        <dbReference type="Proteomes" id="UP001255856"/>
    </source>
</evidence>
<dbReference type="CDD" id="cd01887">
    <property type="entry name" value="IF2_eIF5B"/>
    <property type="match status" value="1"/>
</dbReference>
<evidence type="ECO:0000256" key="8">
    <source>
        <dbReference type="ARBA" id="ARBA00023134"/>
    </source>
</evidence>
<keyword evidence="5" id="KW-0648">Protein biosynthesis</keyword>
<keyword evidence="7" id="KW-0496">Mitochondrion</keyword>
<gene>
    <name evidence="12" type="ORF">QBZ16_004020</name>
</gene>
<evidence type="ECO:0000256" key="10">
    <source>
        <dbReference type="SAM" id="MobiDB-lite"/>
    </source>
</evidence>
<dbReference type="Pfam" id="PF00009">
    <property type="entry name" value="GTP_EFTU"/>
    <property type="match status" value="1"/>
</dbReference>